<sequence>MAFDCRVRPAASNVGEAGVHYDLLAQVPLLEPVPLSKDFQPPVPVTDDLRWQYDMNVEFMPFTRYASAMWDNSIERLRKIDPLANFDTQYMVFYPVLVPVYLATYDVVGKDELSEYTLVLDARSPQIAKTSIFAGAFDDYAYTLQRVGRPAPGRWLRRWAFSSLFTKPFRTLFLTPEMFEAPARKSGRRDAPLEQDMRIRPWTEEEYSANLAVHRTLLKMAEGRALLTRLQTAKVPKEAVEARKHHQMVDAQAAMVRALSFDSLYPEWWKNWAKANRRRL</sequence>
<name>A0A550C089_9AGAR</name>
<evidence type="ECO:0000313" key="2">
    <source>
        <dbReference type="Proteomes" id="UP000320762"/>
    </source>
</evidence>
<protein>
    <submittedName>
        <fullName evidence="1">Uncharacterized protein</fullName>
    </submittedName>
</protein>
<dbReference type="Proteomes" id="UP000320762">
    <property type="component" value="Unassembled WGS sequence"/>
</dbReference>
<organism evidence="1 2">
    <name type="scientific">Schizophyllum amplum</name>
    <dbReference type="NCBI Taxonomy" id="97359"/>
    <lineage>
        <taxon>Eukaryota</taxon>
        <taxon>Fungi</taxon>
        <taxon>Dikarya</taxon>
        <taxon>Basidiomycota</taxon>
        <taxon>Agaricomycotina</taxon>
        <taxon>Agaricomycetes</taxon>
        <taxon>Agaricomycetidae</taxon>
        <taxon>Agaricales</taxon>
        <taxon>Schizophyllaceae</taxon>
        <taxon>Schizophyllum</taxon>
    </lineage>
</organism>
<dbReference type="EMBL" id="VDMD01000038">
    <property type="protein sequence ID" value="TRM58198.1"/>
    <property type="molecule type" value="Genomic_DNA"/>
</dbReference>
<evidence type="ECO:0000313" key="1">
    <source>
        <dbReference type="EMBL" id="TRM58198.1"/>
    </source>
</evidence>
<gene>
    <name evidence="1" type="ORF">BD626DRAFT_550814</name>
</gene>
<dbReference type="AlphaFoldDB" id="A0A550C089"/>
<dbReference type="OrthoDB" id="2349883at2759"/>
<accession>A0A550C089</accession>
<reference evidence="1 2" key="1">
    <citation type="journal article" date="2019" name="New Phytol.">
        <title>Comparative genomics reveals unique wood-decay strategies and fruiting body development in the Schizophyllaceae.</title>
        <authorList>
            <person name="Almasi E."/>
            <person name="Sahu N."/>
            <person name="Krizsan K."/>
            <person name="Balint B."/>
            <person name="Kovacs G.M."/>
            <person name="Kiss B."/>
            <person name="Cseklye J."/>
            <person name="Drula E."/>
            <person name="Henrissat B."/>
            <person name="Nagy I."/>
            <person name="Chovatia M."/>
            <person name="Adam C."/>
            <person name="LaButti K."/>
            <person name="Lipzen A."/>
            <person name="Riley R."/>
            <person name="Grigoriev I.V."/>
            <person name="Nagy L.G."/>
        </authorList>
    </citation>
    <scope>NUCLEOTIDE SEQUENCE [LARGE SCALE GENOMIC DNA]</scope>
    <source>
        <strain evidence="1 2">NL-1724</strain>
    </source>
</reference>
<comment type="caution">
    <text evidence="1">The sequence shown here is derived from an EMBL/GenBank/DDBJ whole genome shotgun (WGS) entry which is preliminary data.</text>
</comment>
<proteinExistence type="predicted"/>
<keyword evidence="2" id="KW-1185">Reference proteome</keyword>